<dbReference type="PIRSF" id="PIRSF008459">
    <property type="entry name" value="UCP008459"/>
    <property type="match status" value="1"/>
</dbReference>
<reference evidence="3" key="2">
    <citation type="submission" date="2019-06" db="EMBL/GenBank/DDBJ databases">
        <title>Co-occurence of chitin degradation, pigmentation and bioactivity in marine Pseudoalteromonas.</title>
        <authorList>
            <person name="Sonnenschein E.C."/>
            <person name="Bech P.K."/>
        </authorList>
    </citation>
    <scope>NUCLEOTIDE SEQUENCE [LARGE SCALE GENOMIC DNA]</scope>
    <source>
        <strain evidence="3">S2599</strain>
    </source>
</reference>
<dbReference type="InterPro" id="IPR027795">
    <property type="entry name" value="CASTOR_ACT_dom"/>
</dbReference>
<reference evidence="2 3" key="1">
    <citation type="submission" date="2018-01" db="EMBL/GenBank/DDBJ databases">
        <authorList>
            <person name="Paulsen S."/>
            <person name="Gram L.K."/>
        </authorList>
    </citation>
    <scope>NUCLEOTIDE SEQUENCE [LARGE SCALE GENOMIC DNA]</scope>
    <source>
        <strain evidence="2 3">S2599</strain>
    </source>
</reference>
<dbReference type="InterPro" id="IPR045865">
    <property type="entry name" value="ACT-like_dom_sf"/>
</dbReference>
<dbReference type="Gene3D" id="3.30.2130.10">
    <property type="entry name" value="VC0802-like"/>
    <property type="match status" value="1"/>
</dbReference>
<organism evidence="2 3">
    <name type="scientific">Pseudoalteromonas rubra</name>
    <dbReference type="NCBI Taxonomy" id="43658"/>
    <lineage>
        <taxon>Bacteria</taxon>
        <taxon>Pseudomonadati</taxon>
        <taxon>Pseudomonadota</taxon>
        <taxon>Gammaproteobacteria</taxon>
        <taxon>Alteromonadales</taxon>
        <taxon>Pseudoalteromonadaceae</taxon>
        <taxon>Pseudoalteromonas</taxon>
    </lineage>
</organism>
<gene>
    <name evidence="2" type="ORF">CWB98_17270</name>
</gene>
<sequence>MILIKANKEFKVCKLRKGSMDASTYLKLEKHLFAIISEQHCITCIVEEGSTEEIDMLSSEQGWVSYQVEGQLSFELSGVLVSLISPLSESDISVLVTSSFDTDYIFVKQENTAKAESSWKKSGVKIRNQEKN</sequence>
<evidence type="ECO:0000259" key="1">
    <source>
        <dbReference type="Pfam" id="PF13840"/>
    </source>
</evidence>
<dbReference type="RefSeq" id="WP_138545955.1">
    <property type="nucleotide sequence ID" value="NZ_PNCJ01000027.1"/>
</dbReference>
<protein>
    <recommendedName>
        <fullName evidence="1">CASTOR ACT domain-containing protein</fullName>
    </recommendedName>
</protein>
<evidence type="ECO:0000313" key="3">
    <source>
        <dbReference type="Proteomes" id="UP000306719"/>
    </source>
</evidence>
<dbReference type="OrthoDB" id="5767464at2"/>
<dbReference type="InterPro" id="IPR016540">
    <property type="entry name" value="UCP008459"/>
</dbReference>
<proteinExistence type="predicted"/>
<comment type="caution">
    <text evidence="2">The sequence shown here is derived from an EMBL/GenBank/DDBJ whole genome shotgun (WGS) entry which is preliminary data.</text>
</comment>
<evidence type="ECO:0000313" key="2">
    <source>
        <dbReference type="EMBL" id="TMP34747.1"/>
    </source>
</evidence>
<dbReference type="Proteomes" id="UP000306719">
    <property type="component" value="Unassembled WGS sequence"/>
</dbReference>
<name>A0A5S3WWP4_9GAMM</name>
<dbReference type="SUPFAM" id="SSF55021">
    <property type="entry name" value="ACT-like"/>
    <property type="match status" value="1"/>
</dbReference>
<dbReference type="Pfam" id="PF13840">
    <property type="entry name" value="ACT_7"/>
    <property type="match status" value="1"/>
</dbReference>
<accession>A0A5S3WWP4</accession>
<dbReference type="AlphaFoldDB" id="A0A5S3WWP4"/>
<feature type="domain" description="CASTOR ACT" evidence="1">
    <location>
        <begin position="59"/>
        <end position="115"/>
    </location>
</feature>
<dbReference type="EMBL" id="PNCJ01000027">
    <property type="protein sequence ID" value="TMP34747.1"/>
    <property type="molecule type" value="Genomic_DNA"/>
</dbReference>